<dbReference type="InterPro" id="IPR036629">
    <property type="entry name" value="YjbJ_sf"/>
</dbReference>
<dbReference type="InterPro" id="IPR026042">
    <property type="entry name" value="YjbJ"/>
</dbReference>
<feature type="domain" description="CsbD-like" evidence="2">
    <location>
        <begin position="4"/>
        <end position="56"/>
    </location>
</feature>
<dbReference type="Proteomes" id="UP000831759">
    <property type="component" value="Chromosome"/>
</dbReference>
<evidence type="ECO:0000256" key="1">
    <source>
        <dbReference type="ARBA" id="ARBA00009129"/>
    </source>
</evidence>
<protein>
    <submittedName>
        <fullName evidence="3">CsbD family protein</fullName>
    </submittedName>
</protein>
<proteinExistence type="inferred from homology"/>
<dbReference type="InterPro" id="IPR050423">
    <property type="entry name" value="UPF0337_stress_rsp"/>
</dbReference>
<evidence type="ECO:0000313" key="3">
    <source>
        <dbReference type="EMBL" id="AYN22395.1"/>
    </source>
</evidence>
<dbReference type="KEGG" id="aaqu:D3M96_18675"/>
<dbReference type="Pfam" id="PF05532">
    <property type="entry name" value="CsbD"/>
    <property type="match status" value="1"/>
</dbReference>
<dbReference type="AlphaFoldDB" id="A0A3G2HZC1"/>
<dbReference type="PANTHER" id="PTHR34977:SF1">
    <property type="entry name" value="UPF0337 PROTEIN YJBJ"/>
    <property type="match status" value="1"/>
</dbReference>
<evidence type="ECO:0000313" key="6">
    <source>
        <dbReference type="Proteomes" id="UP000831759"/>
    </source>
</evidence>
<organism evidence="3 5">
    <name type="scientific">Alcaligenes aquatilis</name>
    <dbReference type="NCBI Taxonomy" id="323284"/>
    <lineage>
        <taxon>Bacteria</taxon>
        <taxon>Pseudomonadati</taxon>
        <taxon>Pseudomonadota</taxon>
        <taxon>Betaproteobacteria</taxon>
        <taxon>Burkholderiales</taxon>
        <taxon>Alcaligenaceae</taxon>
        <taxon>Alcaligenes</taxon>
    </lineage>
</organism>
<evidence type="ECO:0000259" key="2">
    <source>
        <dbReference type="Pfam" id="PF05532"/>
    </source>
</evidence>
<sequence length="65" mass="7370">MNEDTIKGKWKQLSGKIQAKWGKLTNDDIDVAEGNTEYLVGKIQERYGIAREEAEKQVRDFNGGV</sequence>
<dbReference type="EMBL" id="CP032153">
    <property type="protein sequence ID" value="AYN22395.1"/>
    <property type="molecule type" value="Genomic_DNA"/>
</dbReference>
<gene>
    <name evidence="3" type="ORF">D3M96_18675</name>
    <name evidence="4" type="ORF">MTR80_16345</name>
</gene>
<reference evidence="4 6" key="2">
    <citation type="journal article" date="2022" name="Int. J. Syst. Evol. Microbiol.">
        <title>Characterization of Alcaligenes aquatilis as a novel member of heterotrophic nitrifier-aerobic denitrifier and its performance in treating piggery wastewater.</title>
        <authorList>
            <person name="Cao X."/>
            <person name="Zhao B."/>
            <person name="Wu Y."/>
            <person name="Huang J."/>
            <person name="Wang H."/>
            <person name="Sun X."/>
            <person name="Li S."/>
        </authorList>
    </citation>
    <scope>NUCLEOTIDE SEQUENCE [LARGE SCALE GENOMIC DNA]</scope>
    <source>
        <strain evidence="4 6">AS1</strain>
    </source>
</reference>
<dbReference type="PIRSF" id="PIRSF039008">
    <property type="entry name" value="YjbJ"/>
    <property type="match status" value="1"/>
</dbReference>
<comment type="similarity">
    <text evidence="1">Belongs to the UPF0337 (CsbD) family.</text>
</comment>
<name>A0A3G2HZC1_9BURK</name>
<dbReference type="InterPro" id="IPR008462">
    <property type="entry name" value="CsbD"/>
</dbReference>
<dbReference type="Proteomes" id="UP000268070">
    <property type="component" value="Chromosome"/>
</dbReference>
<reference evidence="3 5" key="1">
    <citation type="submission" date="2018-09" db="EMBL/GenBank/DDBJ databases">
        <title>Complete genome sequence of the hydrocarbonoclastic bacterium Alcaligenes aquatilis QD168, isolated from a crude-oil polluted marine sediment of Central Chile.</title>
        <authorList>
            <person name="Duran R.E."/>
            <person name="Barra B."/>
            <person name="Salva-Serra F."/>
            <person name="Mendez V."/>
            <person name="Moore E.R.B."/>
            <person name="Seeger M."/>
        </authorList>
    </citation>
    <scope>NUCLEOTIDE SEQUENCE [LARGE SCALE GENOMIC DNA]</scope>
    <source>
        <strain evidence="3 5">QD168</strain>
    </source>
</reference>
<dbReference type="OrthoDB" id="9796058at2"/>
<evidence type="ECO:0000313" key="5">
    <source>
        <dbReference type="Proteomes" id="UP000268070"/>
    </source>
</evidence>
<dbReference type="RefSeq" id="WP_094198044.1">
    <property type="nucleotide sequence ID" value="NZ_CP022390.1"/>
</dbReference>
<accession>A0A3G2HZC1</accession>
<dbReference type="Gene3D" id="1.10.1470.10">
    <property type="entry name" value="YjbJ"/>
    <property type="match status" value="1"/>
</dbReference>
<dbReference type="GeneID" id="96870538"/>
<keyword evidence="6" id="KW-1185">Reference proteome</keyword>
<dbReference type="EMBL" id="CP094619">
    <property type="protein sequence ID" value="UQN35841.1"/>
    <property type="molecule type" value="Genomic_DNA"/>
</dbReference>
<dbReference type="PANTHER" id="PTHR34977">
    <property type="entry name" value="UPF0337 PROTEIN YJBJ"/>
    <property type="match status" value="1"/>
</dbReference>
<dbReference type="SUPFAM" id="SSF69047">
    <property type="entry name" value="Hypothetical protein YjbJ"/>
    <property type="match status" value="1"/>
</dbReference>
<evidence type="ECO:0000313" key="4">
    <source>
        <dbReference type="EMBL" id="UQN35841.1"/>
    </source>
</evidence>